<sequence>MDHENNAPSLLKLIGDYDPIFLVFILDGPEFLAAIMLDRDMLAIAVNWYHVGWFCLICDDVSDKQHWENIQP</sequence>
<comment type="caution">
    <text evidence="2">The sequence shown here is derived from an EMBL/GenBank/DDBJ whole genome shotgun (WGS) entry which is preliminary data.</text>
</comment>
<protein>
    <submittedName>
        <fullName evidence="2">Uncharacterized protein</fullName>
    </submittedName>
</protein>
<name>A0A9K3NM82_HELAN</name>
<organism evidence="2 3">
    <name type="scientific">Helianthus annuus</name>
    <name type="common">Common sunflower</name>
    <dbReference type="NCBI Taxonomy" id="4232"/>
    <lineage>
        <taxon>Eukaryota</taxon>
        <taxon>Viridiplantae</taxon>
        <taxon>Streptophyta</taxon>
        <taxon>Embryophyta</taxon>
        <taxon>Tracheophyta</taxon>
        <taxon>Spermatophyta</taxon>
        <taxon>Magnoliopsida</taxon>
        <taxon>eudicotyledons</taxon>
        <taxon>Gunneridae</taxon>
        <taxon>Pentapetalae</taxon>
        <taxon>asterids</taxon>
        <taxon>campanulids</taxon>
        <taxon>Asterales</taxon>
        <taxon>Asteraceae</taxon>
        <taxon>Asteroideae</taxon>
        <taxon>Heliantheae alliance</taxon>
        <taxon>Heliantheae</taxon>
        <taxon>Helianthus</taxon>
    </lineage>
</organism>
<evidence type="ECO:0000313" key="3">
    <source>
        <dbReference type="Proteomes" id="UP000215914"/>
    </source>
</evidence>
<keyword evidence="3" id="KW-1185">Reference proteome</keyword>
<accession>A0A9K3NM82</accession>
<reference evidence="2" key="2">
    <citation type="submission" date="2020-06" db="EMBL/GenBank/DDBJ databases">
        <title>Helianthus annuus Genome sequencing and assembly Release 2.</title>
        <authorList>
            <person name="Gouzy J."/>
            <person name="Langlade N."/>
            <person name="Munos S."/>
        </authorList>
    </citation>
    <scope>NUCLEOTIDE SEQUENCE</scope>
    <source>
        <tissue evidence="2">Leaves</tissue>
    </source>
</reference>
<keyword evidence="1" id="KW-0812">Transmembrane</keyword>
<dbReference type="EMBL" id="MNCJ02000320">
    <property type="protein sequence ID" value="KAF5805446.1"/>
    <property type="molecule type" value="Genomic_DNA"/>
</dbReference>
<keyword evidence="1" id="KW-1133">Transmembrane helix</keyword>
<feature type="transmembrane region" description="Helical" evidence="1">
    <location>
        <begin position="20"/>
        <end position="37"/>
    </location>
</feature>
<gene>
    <name evidence="2" type="ORF">HanXRQr2_Chr05g0209471</name>
</gene>
<dbReference type="Gramene" id="mRNA:HanXRQr2_Chr05g0209471">
    <property type="protein sequence ID" value="mRNA:HanXRQr2_Chr05g0209471"/>
    <property type="gene ID" value="HanXRQr2_Chr05g0209471"/>
</dbReference>
<reference evidence="2" key="1">
    <citation type="journal article" date="2017" name="Nature">
        <title>The sunflower genome provides insights into oil metabolism, flowering and Asterid evolution.</title>
        <authorList>
            <person name="Badouin H."/>
            <person name="Gouzy J."/>
            <person name="Grassa C.J."/>
            <person name="Murat F."/>
            <person name="Staton S.E."/>
            <person name="Cottret L."/>
            <person name="Lelandais-Briere C."/>
            <person name="Owens G.L."/>
            <person name="Carrere S."/>
            <person name="Mayjonade B."/>
            <person name="Legrand L."/>
            <person name="Gill N."/>
            <person name="Kane N.C."/>
            <person name="Bowers J.E."/>
            <person name="Hubner S."/>
            <person name="Bellec A."/>
            <person name="Berard A."/>
            <person name="Berges H."/>
            <person name="Blanchet N."/>
            <person name="Boniface M.C."/>
            <person name="Brunel D."/>
            <person name="Catrice O."/>
            <person name="Chaidir N."/>
            <person name="Claudel C."/>
            <person name="Donnadieu C."/>
            <person name="Faraut T."/>
            <person name="Fievet G."/>
            <person name="Helmstetter N."/>
            <person name="King M."/>
            <person name="Knapp S.J."/>
            <person name="Lai Z."/>
            <person name="Le Paslier M.C."/>
            <person name="Lippi Y."/>
            <person name="Lorenzon L."/>
            <person name="Mandel J.R."/>
            <person name="Marage G."/>
            <person name="Marchand G."/>
            <person name="Marquand E."/>
            <person name="Bret-Mestries E."/>
            <person name="Morien E."/>
            <person name="Nambeesan S."/>
            <person name="Nguyen T."/>
            <person name="Pegot-Espagnet P."/>
            <person name="Pouilly N."/>
            <person name="Raftis F."/>
            <person name="Sallet E."/>
            <person name="Schiex T."/>
            <person name="Thomas J."/>
            <person name="Vandecasteele C."/>
            <person name="Vares D."/>
            <person name="Vear F."/>
            <person name="Vautrin S."/>
            <person name="Crespi M."/>
            <person name="Mangin B."/>
            <person name="Burke J.M."/>
            <person name="Salse J."/>
            <person name="Munos S."/>
            <person name="Vincourt P."/>
            <person name="Rieseberg L.H."/>
            <person name="Langlade N.B."/>
        </authorList>
    </citation>
    <scope>NUCLEOTIDE SEQUENCE</scope>
    <source>
        <tissue evidence="2">Leaves</tissue>
    </source>
</reference>
<keyword evidence="1" id="KW-0472">Membrane</keyword>
<proteinExistence type="predicted"/>
<evidence type="ECO:0000313" key="2">
    <source>
        <dbReference type="EMBL" id="KAF5805446.1"/>
    </source>
</evidence>
<dbReference type="AlphaFoldDB" id="A0A9K3NM82"/>
<dbReference type="Proteomes" id="UP000215914">
    <property type="component" value="Unassembled WGS sequence"/>
</dbReference>
<evidence type="ECO:0000256" key="1">
    <source>
        <dbReference type="SAM" id="Phobius"/>
    </source>
</evidence>